<evidence type="ECO:0000313" key="4">
    <source>
        <dbReference type="EMBL" id="GIJ55655.1"/>
    </source>
</evidence>
<dbReference type="SUPFAM" id="SSF50952">
    <property type="entry name" value="Soluble quinoprotein glucose dehydrogenase"/>
    <property type="match status" value="1"/>
</dbReference>
<dbReference type="Pfam" id="PF07995">
    <property type="entry name" value="GSDH"/>
    <property type="match status" value="1"/>
</dbReference>
<dbReference type="PROSITE" id="PS51257">
    <property type="entry name" value="PROKAR_LIPOPROTEIN"/>
    <property type="match status" value="1"/>
</dbReference>
<reference evidence="4" key="1">
    <citation type="submission" date="2021-01" db="EMBL/GenBank/DDBJ databases">
        <title>Whole genome shotgun sequence of Virgisporangium aurantiacum NBRC 16421.</title>
        <authorList>
            <person name="Komaki H."/>
            <person name="Tamura T."/>
        </authorList>
    </citation>
    <scope>NUCLEOTIDE SEQUENCE</scope>
    <source>
        <strain evidence="4">NBRC 16421</strain>
    </source>
</reference>
<evidence type="ECO:0000259" key="3">
    <source>
        <dbReference type="Pfam" id="PF07995"/>
    </source>
</evidence>
<protein>
    <recommendedName>
        <fullName evidence="3">Glucose/Sorbosone dehydrogenase domain-containing protein</fullName>
    </recommendedName>
</protein>
<dbReference type="InterPro" id="IPR012938">
    <property type="entry name" value="Glc/Sorbosone_DH"/>
</dbReference>
<sequence length="373" mass="38140">MRRRSSLIAAVAALGCALLSACTDEKPSTPAPAAPAPAASGSPSSSGPAAAAPDLAAPREVATGIRVPWGLAFLPDGDALVNERNTGRVLQIAATGGAPREVYRVPGVAAQGEGGLLGLAVSPAFAQDRYVYIYFTASGDNRIARFRLGESAAPQVIFSGIAKAGVHNGGRIAFGPDGMLYAGTGDASRRELSQNASSPNGKILRLTPDGAPAPGNPTAGSPVYSLGHRNVQGLAWDSAGRLFATEFGQNRFDEVNRIEPGRNYGWPTVEGTGDGGGRFVSPLVVWATSEASPSGAGIIGNTLYVAGLGGERLWVVPLTGDGGTGQPAAQLRGIGRLRTVVAAPDGSLWVTTSNTDGRGDIRTGDDRILRFSA</sequence>
<dbReference type="InterPro" id="IPR011041">
    <property type="entry name" value="Quinoprot_gluc/sorb_DH_b-prop"/>
</dbReference>
<feature type="chain" id="PRO_5038452732" description="Glucose/Sorbosone dehydrogenase domain-containing protein" evidence="2">
    <location>
        <begin position="22"/>
        <end position="373"/>
    </location>
</feature>
<comment type="caution">
    <text evidence="4">The sequence shown here is derived from an EMBL/GenBank/DDBJ whole genome shotgun (WGS) entry which is preliminary data.</text>
</comment>
<dbReference type="RefSeq" id="WP_203992780.1">
    <property type="nucleotide sequence ID" value="NZ_BOPG01000021.1"/>
</dbReference>
<dbReference type="InterPro" id="IPR011042">
    <property type="entry name" value="6-blade_b-propeller_TolB-like"/>
</dbReference>
<dbReference type="Gene3D" id="2.120.10.30">
    <property type="entry name" value="TolB, C-terminal domain"/>
    <property type="match status" value="1"/>
</dbReference>
<feature type="domain" description="Glucose/Sorbosone dehydrogenase" evidence="3">
    <location>
        <begin position="67"/>
        <end position="358"/>
    </location>
</feature>
<feature type="signal peptide" evidence="2">
    <location>
        <begin position="1"/>
        <end position="21"/>
    </location>
</feature>
<gene>
    <name evidence="4" type="ORF">Vau01_031710</name>
</gene>
<evidence type="ECO:0000256" key="1">
    <source>
        <dbReference type="SAM" id="MobiDB-lite"/>
    </source>
</evidence>
<proteinExistence type="predicted"/>
<name>A0A8J3Z672_9ACTN</name>
<dbReference type="Proteomes" id="UP000612585">
    <property type="component" value="Unassembled WGS sequence"/>
</dbReference>
<keyword evidence="2" id="KW-0732">Signal</keyword>
<dbReference type="PANTHER" id="PTHR19328:SF13">
    <property type="entry name" value="HIPL1 PROTEIN"/>
    <property type="match status" value="1"/>
</dbReference>
<accession>A0A8J3Z672</accession>
<dbReference type="PANTHER" id="PTHR19328">
    <property type="entry name" value="HEDGEHOG-INTERACTING PROTEIN"/>
    <property type="match status" value="1"/>
</dbReference>
<evidence type="ECO:0000256" key="2">
    <source>
        <dbReference type="SAM" id="SignalP"/>
    </source>
</evidence>
<evidence type="ECO:0000313" key="5">
    <source>
        <dbReference type="Proteomes" id="UP000612585"/>
    </source>
</evidence>
<dbReference type="EMBL" id="BOPG01000021">
    <property type="protein sequence ID" value="GIJ55655.1"/>
    <property type="molecule type" value="Genomic_DNA"/>
</dbReference>
<organism evidence="4 5">
    <name type="scientific">Virgisporangium aurantiacum</name>
    <dbReference type="NCBI Taxonomy" id="175570"/>
    <lineage>
        <taxon>Bacteria</taxon>
        <taxon>Bacillati</taxon>
        <taxon>Actinomycetota</taxon>
        <taxon>Actinomycetes</taxon>
        <taxon>Micromonosporales</taxon>
        <taxon>Micromonosporaceae</taxon>
        <taxon>Virgisporangium</taxon>
    </lineage>
</organism>
<keyword evidence="5" id="KW-1185">Reference proteome</keyword>
<dbReference type="AlphaFoldDB" id="A0A8J3Z672"/>
<feature type="compositionally biased region" description="Low complexity" evidence="1">
    <location>
        <begin position="36"/>
        <end position="53"/>
    </location>
</feature>
<feature type="region of interest" description="Disordered" evidence="1">
    <location>
        <begin position="25"/>
        <end position="53"/>
    </location>
</feature>
<feature type="region of interest" description="Disordered" evidence="1">
    <location>
        <begin position="190"/>
        <end position="218"/>
    </location>
</feature>